<proteinExistence type="predicted"/>
<accession>A0A5R9C6X1</accession>
<dbReference type="RefSeq" id="WP_138471034.1">
    <property type="nucleotide sequence ID" value="NZ_VBTE01000005.1"/>
</dbReference>
<comment type="caution">
    <text evidence="1">The sequence shown here is derived from an EMBL/GenBank/DDBJ whole genome shotgun (WGS) entry which is preliminary data.</text>
</comment>
<reference evidence="1 2" key="1">
    <citation type="submission" date="2019-05" db="EMBL/GenBank/DDBJ databases">
        <title>The metagenome of a microbial culture collection derived from dairy environment covers the genomic content of the human microbiome.</title>
        <authorList>
            <person name="Roder T."/>
            <person name="Wuthrich D."/>
            <person name="Sattari Z."/>
            <person name="Von Ah U."/>
            <person name="Bar C."/>
            <person name="Ronchi F."/>
            <person name="Macpherson A.J."/>
            <person name="Ganal-Vonarburg S.C."/>
            <person name="Bruggmann R."/>
            <person name="Vergeres G."/>
        </authorList>
    </citation>
    <scope>NUCLEOTIDE SEQUENCE [LARGE SCALE GENOMIC DNA]</scope>
    <source>
        <strain evidence="1 2">FAM 24235</strain>
    </source>
</reference>
<protein>
    <submittedName>
        <fullName evidence="1">Uncharacterized protein</fullName>
    </submittedName>
</protein>
<evidence type="ECO:0000313" key="2">
    <source>
        <dbReference type="Proteomes" id="UP000307201"/>
    </source>
</evidence>
<dbReference type="Proteomes" id="UP000307201">
    <property type="component" value="Unassembled WGS sequence"/>
</dbReference>
<sequence>MADYLNLPTGETQKRMADALERIAQKETSQVTDYTNAPGSKVLVAGDRENGFYGFVQPYEFGQIESNPEGQKDVNASNLALSIGLSSGTAINQDTAWMKFSRGGEVYLVPVKPLRHSAPWNAIYNQGAVYGDGTNGVNPPNGRAGKRLSVSGASNSFLIEPLNSDGFLQSSAVLGAVGDTIVTRGFANSENNGEFVIQSITDTAITVSGTLVDEPSAPNASIYEKTKAVKQDRDVVIGGNRYRVQLLKGSEQDPLNSFADSDRDMVGPNSEWNNLILPLHERAKLQDWRYSAYAGTTEDWGIGLTDADLITHHEFGTGNYTWCQETSDEEPYRRVLRGGHGASGGRRLYSWGVSSHYGWRPALRLLS</sequence>
<dbReference type="AlphaFoldDB" id="A0A5R9C6X1"/>
<gene>
    <name evidence="1" type="ORF">FEZ48_02870</name>
</gene>
<dbReference type="OrthoDB" id="899965at91061"/>
<dbReference type="EMBL" id="VBTE01000005">
    <property type="protein sequence ID" value="TLQ08844.1"/>
    <property type="molecule type" value="Genomic_DNA"/>
</dbReference>
<organism evidence="1 2">
    <name type="scientific">Marinilactibacillus psychrotolerans</name>
    <dbReference type="NCBI Taxonomy" id="191770"/>
    <lineage>
        <taxon>Bacteria</taxon>
        <taxon>Bacillati</taxon>
        <taxon>Bacillota</taxon>
        <taxon>Bacilli</taxon>
        <taxon>Lactobacillales</taxon>
        <taxon>Carnobacteriaceae</taxon>
        <taxon>Marinilactibacillus</taxon>
    </lineage>
</organism>
<evidence type="ECO:0000313" key="1">
    <source>
        <dbReference type="EMBL" id="TLQ08844.1"/>
    </source>
</evidence>
<name>A0A5R9C6X1_9LACT</name>